<feature type="region of interest" description="Disordered" evidence="4">
    <location>
        <begin position="318"/>
        <end position="347"/>
    </location>
</feature>
<feature type="region of interest" description="Disordered" evidence="4">
    <location>
        <begin position="1"/>
        <end position="78"/>
    </location>
</feature>
<keyword evidence="2" id="KW-0862">Zinc</keyword>
<feature type="compositionally biased region" description="Polar residues" evidence="4">
    <location>
        <begin position="318"/>
        <end position="331"/>
    </location>
</feature>
<dbReference type="InterPro" id="IPR010998">
    <property type="entry name" value="Integrase_recombinase_N"/>
</dbReference>
<comment type="caution">
    <text evidence="6">The sequence shown here is derived from an EMBL/GenBank/DDBJ whole genome shotgun (WGS) entry which is preliminary data.</text>
</comment>
<sequence length="593" mass="65898">MKLRRSTREKKPPQHLQDFQLELDPTESLQTRPIRDELNQVESLLESLTPEADKQSASANKLQTPAFTPEEEKQSAASISKLQNENLKLELELTRAKIELARVKSAMAHESQSKMAAPNPATVNTRNQGQCTTQRATVPTLTALQSDTAVQKELKALEESLGDPILLGLSDELVGPAQKLLEPNTTPRGKRPLLIPDFVSSLPVVLEEDRETVLGASGGTQIILKTSHEKKPLLNNITFPQWSAANLRIMHTLVKEGALSTMSDIMNYISYSTKVSELAKIYPLARVVHYDDLYRRMQFATGCKWGTESQFIYQQSLHKPDTNQPGSTKQANRPPGRSTPTINPTTGKQVCYDFQRRQGCSYGTACKYDHPLAGDSSTASPIAGKYPYVSLETAECVTDSNQSAGPSCYAQQPDAACIATDLKYEIWAKELANDMDRDFILNGVREGFGLIPRDTTVLPAFTKNNRSALRPGAKEHIEEQLYPEDQSRLDTEVLKLRKQAYATSTKATYKSQLRAYLTFCVYYGYQPLPASTITLSRYAAFLARSLSASSIPAYLNIVRILHLEHGLKDPTKNIFHLATTLRGIRRCKGCTVS</sequence>
<dbReference type="PROSITE" id="PS50103">
    <property type="entry name" value="ZF_C3H1"/>
    <property type="match status" value="1"/>
</dbReference>
<feature type="compositionally biased region" description="Polar residues" evidence="4">
    <location>
        <begin position="55"/>
        <end position="66"/>
    </location>
</feature>
<reference evidence="6 7" key="1">
    <citation type="submission" date="2022-05" db="EMBL/GenBank/DDBJ databases">
        <authorList>
            <consortium name="Genoscope - CEA"/>
            <person name="William W."/>
        </authorList>
    </citation>
    <scope>NUCLEOTIDE SEQUENCE [LARGE SCALE GENOMIC DNA]</scope>
</reference>
<keyword evidence="1" id="KW-0238">DNA-binding</keyword>
<feature type="non-terminal residue" evidence="6">
    <location>
        <position position="593"/>
    </location>
</feature>
<protein>
    <recommendedName>
        <fullName evidence="5">C3H1-type domain-containing protein</fullName>
    </recommendedName>
</protein>
<evidence type="ECO:0000256" key="4">
    <source>
        <dbReference type="SAM" id="MobiDB-lite"/>
    </source>
</evidence>
<accession>A0ABN8LAI6</accession>
<dbReference type="Proteomes" id="UP001159427">
    <property type="component" value="Unassembled WGS sequence"/>
</dbReference>
<feature type="coiled-coil region" evidence="3">
    <location>
        <begin position="79"/>
        <end position="106"/>
    </location>
</feature>
<gene>
    <name evidence="6" type="ORF">PEVE_00037036</name>
</gene>
<feature type="compositionally biased region" description="Polar residues" evidence="4">
    <location>
        <begin position="121"/>
        <end position="130"/>
    </location>
</feature>
<feature type="zinc finger region" description="C3H1-type" evidence="2">
    <location>
        <begin position="345"/>
        <end position="373"/>
    </location>
</feature>
<dbReference type="EMBL" id="CALNXI010000006">
    <property type="protein sequence ID" value="CAH3014097.1"/>
    <property type="molecule type" value="Genomic_DNA"/>
</dbReference>
<name>A0ABN8LAI6_9CNID</name>
<feature type="region of interest" description="Disordered" evidence="4">
    <location>
        <begin position="109"/>
        <end position="130"/>
    </location>
</feature>
<feature type="compositionally biased region" description="Polar residues" evidence="4">
    <location>
        <begin position="338"/>
        <end position="347"/>
    </location>
</feature>
<evidence type="ECO:0000313" key="6">
    <source>
        <dbReference type="EMBL" id="CAH3014097.1"/>
    </source>
</evidence>
<keyword evidence="2" id="KW-0863">Zinc-finger</keyword>
<evidence type="ECO:0000256" key="3">
    <source>
        <dbReference type="SAM" id="Coils"/>
    </source>
</evidence>
<keyword evidence="3" id="KW-0175">Coiled coil</keyword>
<organism evidence="6 7">
    <name type="scientific">Porites evermanni</name>
    <dbReference type="NCBI Taxonomy" id="104178"/>
    <lineage>
        <taxon>Eukaryota</taxon>
        <taxon>Metazoa</taxon>
        <taxon>Cnidaria</taxon>
        <taxon>Anthozoa</taxon>
        <taxon>Hexacorallia</taxon>
        <taxon>Scleractinia</taxon>
        <taxon>Fungiina</taxon>
        <taxon>Poritidae</taxon>
        <taxon>Porites</taxon>
    </lineage>
</organism>
<dbReference type="Gene3D" id="1.10.150.130">
    <property type="match status" value="1"/>
</dbReference>
<dbReference type="InterPro" id="IPR000571">
    <property type="entry name" value="Znf_CCCH"/>
</dbReference>
<evidence type="ECO:0000256" key="1">
    <source>
        <dbReference type="ARBA" id="ARBA00023125"/>
    </source>
</evidence>
<feature type="domain" description="C3H1-type" evidence="5">
    <location>
        <begin position="345"/>
        <end position="373"/>
    </location>
</feature>
<keyword evidence="2" id="KW-0479">Metal-binding</keyword>
<dbReference type="Pfam" id="PF00642">
    <property type="entry name" value="zf-CCCH"/>
    <property type="match status" value="1"/>
</dbReference>
<proteinExistence type="predicted"/>
<keyword evidence="7" id="KW-1185">Reference proteome</keyword>
<evidence type="ECO:0000313" key="7">
    <source>
        <dbReference type="Proteomes" id="UP001159427"/>
    </source>
</evidence>
<dbReference type="SUPFAM" id="SSF47823">
    <property type="entry name" value="lambda integrase-like, N-terminal domain"/>
    <property type="match status" value="1"/>
</dbReference>
<dbReference type="SMART" id="SM00356">
    <property type="entry name" value="ZnF_C3H1"/>
    <property type="match status" value="1"/>
</dbReference>
<evidence type="ECO:0000256" key="2">
    <source>
        <dbReference type="PROSITE-ProRule" id="PRU00723"/>
    </source>
</evidence>
<evidence type="ECO:0000259" key="5">
    <source>
        <dbReference type="PROSITE" id="PS50103"/>
    </source>
</evidence>